<dbReference type="EMBL" id="FNVT01000023">
    <property type="protein sequence ID" value="SEH02032.1"/>
    <property type="molecule type" value="Genomic_DNA"/>
</dbReference>
<dbReference type="RefSeq" id="WP_160150669.1">
    <property type="nucleotide sequence ID" value="NZ_FNVT01000023.1"/>
</dbReference>
<dbReference type="PANTHER" id="PTHR44845:SF6">
    <property type="entry name" value="BETA-ALANINE-ACTIVATING ENZYME"/>
    <property type="match status" value="1"/>
</dbReference>
<dbReference type="NCBIfam" id="TIGR01746">
    <property type="entry name" value="Thioester-redct"/>
    <property type="match status" value="1"/>
</dbReference>
<gene>
    <name evidence="4" type="ORF">SAMN05444920_12388</name>
</gene>
<organism evidence="4 5">
    <name type="scientific">Nonomuraea solani</name>
    <dbReference type="NCBI Taxonomy" id="1144553"/>
    <lineage>
        <taxon>Bacteria</taxon>
        <taxon>Bacillati</taxon>
        <taxon>Actinomycetota</taxon>
        <taxon>Actinomycetes</taxon>
        <taxon>Streptosporangiales</taxon>
        <taxon>Streptosporangiaceae</taxon>
        <taxon>Nonomuraea</taxon>
    </lineage>
</organism>
<dbReference type="CDD" id="cd05235">
    <property type="entry name" value="SDR_e1"/>
    <property type="match status" value="1"/>
</dbReference>
<evidence type="ECO:0000256" key="1">
    <source>
        <dbReference type="ARBA" id="ARBA00022450"/>
    </source>
</evidence>
<protein>
    <submittedName>
        <fullName evidence="4">Thioester reductase domain-containing protein</fullName>
    </submittedName>
</protein>
<dbReference type="OrthoDB" id="2472181at2"/>
<sequence length="359" mass="38806">MSVLVTGATGFLGGHLCALLLRSERVCCVVRGRTDKGADERLRAHLTRLGGPFDPERLTVVRGNLSLPRMGLSAAVYTRLAERVETVYHCAATVNLAASYEHLVPGNVTATQEVVRFARHRRTKALHHVSSIAVFAAARELGCAEVDETTEPILAMSGRFGYSQAKFRGEEHVRLAAAEGLPVTIYRPGAILGHSRDWQFSDTDLWTRLVRAAVEVGAAPDSPATMPGAPVDHTAAMIVELSRSPDAAGQVFHPNHLEPIPVGSVFDQVRAAGYDLPAIDPAGWKQQLLRHAHLPAAGLVLACWAGIAYMVVPERRYLPPHSRAQLTTSAAPLPEPALDQAYFARMMAGIAERGYIPRA</sequence>
<evidence type="ECO:0000313" key="5">
    <source>
        <dbReference type="Proteomes" id="UP000236732"/>
    </source>
</evidence>
<reference evidence="4 5" key="1">
    <citation type="submission" date="2016-10" db="EMBL/GenBank/DDBJ databases">
        <authorList>
            <person name="de Groot N.N."/>
        </authorList>
    </citation>
    <scope>NUCLEOTIDE SEQUENCE [LARGE SCALE GENOMIC DNA]</scope>
    <source>
        <strain evidence="4 5">CGMCC 4.7037</strain>
    </source>
</reference>
<dbReference type="InterPro" id="IPR010080">
    <property type="entry name" value="Thioester_reductase-like_dom"/>
</dbReference>
<accession>A0A1H6EW87</accession>
<dbReference type="AlphaFoldDB" id="A0A1H6EW87"/>
<dbReference type="InterPro" id="IPR036291">
    <property type="entry name" value="NAD(P)-bd_dom_sf"/>
</dbReference>
<dbReference type="Proteomes" id="UP000236732">
    <property type="component" value="Unassembled WGS sequence"/>
</dbReference>
<dbReference type="PANTHER" id="PTHR44845">
    <property type="entry name" value="CARRIER DOMAIN-CONTAINING PROTEIN"/>
    <property type="match status" value="1"/>
</dbReference>
<evidence type="ECO:0000313" key="4">
    <source>
        <dbReference type="EMBL" id="SEH02032.1"/>
    </source>
</evidence>
<evidence type="ECO:0000256" key="2">
    <source>
        <dbReference type="ARBA" id="ARBA00022553"/>
    </source>
</evidence>
<dbReference type="SUPFAM" id="SSF51735">
    <property type="entry name" value="NAD(P)-binding Rossmann-fold domains"/>
    <property type="match status" value="1"/>
</dbReference>
<dbReference type="InterPro" id="IPR013120">
    <property type="entry name" value="FAR_NAD-bd"/>
</dbReference>
<keyword evidence="2" id="KW-0597">Phosphoprotein</keyword>
<keyword evidence="5" id="KW-1185">Reference proteome</keyword>
<feature type="domain" description="Thioester reductase (TE)" evidence="3">
    <location>
        <begin position="5"/>
        <end position="238"/>
    </location>
</feature>
<dbReference type="Gene3D" id="3.40.50.720">
    <property type="entry name" value="NAD(P)-binding Rossmann-like Domain"/>
    <property type="match status" value="1"/>
</dbReference>
<keyword evidence="1" id="KW-0596">Phosphopantetheine</keyword>
<dbReference type="Pfam" id="PF07993">
    <property type="entry name" value="NAD_binding_4"/>
    <property type="match status" value="1"/>
</dbReference>
<evidence type="ECO:0000259" key="3">
    <source>
        <dbReference type="Pfam" id="PF07993"/>
    </source>
</evidence>
<proteinExistence type="predicted"/>
<name>A0A1H6EW87_9ACTN</name>